<accession>A0A7X0MF67</accession>
<feature type="region of interest" description="Disordered" evidence="1">
    <location>
        <begin position="43"/>
        <end position="71"/>
    </location>
</feature>
<evidence type="ECO:0000313" key="4">
    <source>
        <dbReference type="Proteomes" id="UP000565576"/>
    </source>
</evidence>
<proteinExistence type="predicted"/>
<comment type="caution">
    <text evidence="3">The sequence shown here is derived from an EMBL/GenBank/DDBJ whole genome shotgun (WGS) entry which is preliminary data.</text>
</comment>
<feature type="transmembrane region" description="Helical" evidence="2">
    <location>
        <begin position="6"/>
        <end position="29"/>
    </location>
</feature>
<sequence>MPTLFRFLVICAVIGGSIYGAMWALALFVSPQPREITIRIPSERINPPVTGNPVTGNPATGNPPVTGSLKQ</sequence>
<gene>
    <name evidence="3" type="ORF">GGD46_005753</name>
</gene>
<keyword evidence="2" id="KW-0812">Transmembrane</keyword>
<reference evidence="3 4" key="1">
    <citation type="submission" date="2020-08" db="EMBL/GenBank/DDBJ databases">
        <title>Genomic Encyclopedia of Type Strains, Phase IV (KMG-V): Genome sequencing to study the core and pangenomes of soil and plant-associated prokaryotes.</title>
        <authorList>
            <person name="Whitman W."/>
        </authorList>
    </citation>
    <scope>NUCLEOTIDE SEQUENCE [LARGE SCALE GENOMIC DNA]</scope>
    <source>
        <strain evidence="3 4">SEMIA 4060</strain>
    </source>
</reference>
<keyword evidence="2" id="KW-1133">Transmembrane helix</keyword>
<dbReference type="EMBL" id="JACHBG010000022">
    <property type="protein sequence ID" value="MBB6488439.1"/>
    <property type="molecule type" value="Genomic_DNA"/>
</dbReference>
<evidence type="ECO:0000313" key="3">
    <source>
        <dbReference type="EMBL" id="MBB6488439.1"/>
    </source>
</evidence>
<keyword evidence="2" id="KW-0472">Membrane</keyword>
<evidence type="ECO:0008006" key="5">
    <source>
        <dbReference type="Google" id="ProtNLM"/>
    </source>
</evidence>
<evidence type="ECO:0000256" key="1">
    <source>
        <dbReference type="SAM" id="MobiDB-lite"/>
    </source>
</evidence>
<dbReference type="AlphaFoldDB" id="A0A7X0MF67"/>
<dbReference type="Proteomes" id="UP000565576">
    <property type="component" value="Unassembled WGS sequence"/>
</dbReference>
<name>A0A7X0MF67_9HYPH</name>
<organism evidence="3 4">
    <name type="scientific">Rhizobium lusitanum</name>
    <dbReference type="NCBI Taxonomy" id="293958"/>
    <lineage>
        <taxon>Bacteria</taxon>
        <taxon>Pseudomonadati</taxon>
        <taxon>Pseudomonadota</taxon>
        <taxon>Alphaproteobacteria</taxon>
        <taxon>Hyphomicrobiales</taxon>
        <taxon>Rhizobiaceae</taxon>
        <taxon>Rhizobium/Agrobacterium group</taxon>
        <taxon>Rhizobium</taxon>
    </lineage>
</organism>
<evidence type="ECO:0000256" key="2">
    <source>
        <dbReference type="SAM" id="Phobius"/>
    </source>
</evidence>
<dbReference type="RefSeq" id="WP_184710018.1">
    <property type="nucleotide sequence ID" value="NZ_JACHBG010000022.1"/>
</dbReference>
<feature type="compositionally biased region" description="Polar residues" evidence="1">
    <location>
        <begin position="52"/>
        <end position="71"/>
    </location>
</feature>
<protein>
    <recommendedName>
        <fullName evidence="5">Histidine kinase</fullName>
    </recommendedName>
</protein>